<protein>
    <submittedName>
        <fullName evidence="2">Uncharacterized protein</fullName>
    </submittedName>
</protein>
<dbReference type="Proteomes" id="UP000293347">
    <property type="component" value="Unassembled WGS sequence"/>
</dbReference>
<dbReference type="OrthoDB" id="790344at2"/>
<comment type="caution">
    <text evidence="2">The sequence shown here is derived from an EMBL/GenBank/DDBJ whole genome shotgun (WGS) entry which is preliminary data.</text>
</comment>
<dbReference type="EMBL" id="SJSL01000011">
    <property type="protein sequence ID" value="TCC96733.1"/>
    <property type="molecule type" value="Genomic_DNA"/>
</dbReference>
<reference evidence="2 3" key="1">
    <citation type="submission" date="2019-02" db="EMBL/GenBank/DDBJ databases">
        <title>Pedobacter sp. RP-1-14 sp. nov., isolated from Arctic soil.</title>
        <authorList>
            <person name="Dahal R.H."/>
        </authorList>
    </citation>
    <scope>NUCLEOTIDE SEQUENCE [LARGE SCALE GENOMIC DNA]</scope>
    <source>
        <strain evidence="2 3">RP-1-14</strain>
    </source>
</reference>
<dbReference type="RefSeq" id="WP_131598125.1">
    <property type="nucleotide sequence ID" value="NZ_SJSL01000011.1"/>
</dbReference>
<keyword evidence="1" id="KW-0812">Transmembrane</keyword>
<keyword evidence="3" id="KW-1185">Reference proteome</keyword>
<evidence type="ECO:0000256" key="1">
    <source>
        <dbReference type="SAM" id="Phobius"/>
    </source>
</evidence>
<evidence type="ECO:0000313" key="3">
    <source>
        <dbReference type="Proteomes" id="UP000293347"/>
    </source>
</evidence>
<sequence length="236" mass="26068">MQDKEFDQLFRDKFEDAEIEPSANLWGNIAQELEPRKKRVLPIYWMAAAVAIVAVSVGLLMPEKETIRLQGSDFATTTSVTEPVVKPENAGITTDKSSDENVSKSTPLVIAPRLTAADVEKDFVAMQPKVSKVHPVNMEPEIVQSVVSQIVNEAAVPEADIVIASANVPDESNAITETETAERKGIRNVGDIVNYVVDKVDKREKKFLKFNTDDDDNSSLVAINIGILRFNKRSDK</sequence>
<keyword evidence="1" id="KW-0472">Membrane</keyword>
<accession>A0A4R0NBS0</accession>
<gene>
    <name evidence="2" type="ORF">EZ437_21130</name>
</gene>
<keyword evidence="1" id="KW-1133">Transmembrane helix</keyword>
<evidence type="ECO:0000313" key="2">
    <source>
        <dbReference type="EMBL" id="TCC96733.1"/>
    </source>
</evidence>
<organism evidence="2 3">
    <name type="scientific">Pedobacter psychroterrae</name>
    <dbReference type="NCBI Taxonomy" id="2530453"/>
    <lineage>
        <taxon>Bacteria</taxon>
        <taxon>Pseudomonadati</taxon>
        <taxon>Bacteroidota</taxon>
        <taxon>Sphingobacteriia</taxon>
        <taxon>Sphingobacteriales</taxon>
        <taxon>Sphingobacteriaceae</taxon>
        <taxon>Pedobacter</taxon>
    </lineage>
</organism>
<name>A0A4R0NBS0_9SPHI</name>
<dbReference type="AlphaFoldDB" id="A0A4R0NBS0"/>
<proteinExistence type="predicted"/>
<feature type="transmembrane region" description="Helical" evidence="1">
    <location>
        <begin position="43"/>
        <end position="61"/>
    </location>
</feature>